<feature type="chain" id="PRO_5037061315" evidence="1">
    <location>
        <begin position="21"/>
        <end position="603"/>
    </location>
</feature>
<feature type="signal peptide" evidence="1">
    <location>
        <begin position="1"/>
        <end position="20"/>
    </location>
</feature>
<organism evidence="2 3">
    <name type="scientific">Membranihabitans marinus</name>
    <dbReference type="NCBI Taxonomy" id="1227546"/>
    <lineage>
        <taxon>Bacteria</taxon>
        <taxon>Pseudomonadati</taxon>
        <taxon>Bacteroidota</taxon>
        <taxon>Saprospiria</taxon>
        <taxon>Saprospirales</taxon>
        <taxon>Saprospiraceae</taxon>
        <taxon>Membranihabitans</taxon>
    </lineage>
</organism>
<proteinExistence type="predicted"/>
<dbReference type="AlphaFoldDB" id="A0A953HVE8"/>
<name>A0A953HVE8_9BACT</name>
<sequence length="603" mass="68807">MMHRWILILMALFSTSLIHAQEYTDYIGAGHYQGMTVHSSNDFQPPGRDQQAHIANTINGRGLDGPRQAAARFLSQASFGGSALDIDRVMDMGFENWIDDQISIHGPSMMETMTAITREAYELYLRDPENNPDDFYGPAWNHFQYAFWQNNIQNEDLLRQRVAWALSQIMVISIRSDLDGRGEALATYYDILLNNALGNYEDLLYQVTLSPAMGFYLSHYNNPKADPEKNIHPDENYAREVMQLFSIGLYMLNNDGTHKKDGAGQDIPTYDNSDITEMARVFTGLGPGGIKETTDWLTEPYFGLEPYWNDYTVPMVMYEEYHDTDAKNLINGTTLPAGQSGMEDVRQAIHHLAMHPNVGPFLARRLIQNLVKSNPSPEYIDRVASVFNNNGSGERGDLGAVVKAILLDPEARTCAWIQDEYQGKLREPFQRYMQVVRSMDLLNINGKYWNIGYQFAETTGQIPLASNSVFNFFLPDYQPQSFKKKGDLYGPEFQIHNSKTSIGIINQFYQWALRWNLLNSWEEIEPTYLDYVTCEPLAKDPEILLNKLDILFTHGQMTDGNRKIIREAMESLRPGNMGADFLEYRVATALYLTLINPDFAILK</sequence>
<dbReference type="PANTHER" id="PTHR43737:SF1">
    <property type="entry name" value="DUF1501 DOMAIN-CONTAINING PROTEIN"/>
    <property type="match status" value="1"/>
</dbReference>
<dbReference type="InterPro" id="IPR014917">
    <property type="entry name" value="DUF1800"/>
</dbReference>
<evidence type="ECO:0000256" key="1">
    <source>
        <dbReference type="SAM" id="SignalP"/>
    </source>
</evidence>
<dbReference type="PANTHER" id="PTHR43737">
    <property type="entry name" value="BLL7424 PROTEIN"/>
    <property type="match status" value="1"/>
</dbReference>
<gene>
    <name evidence="2" type="ORF">KUV50_12560</name>
</gene>
<evidence type="ECO:0000313" key="3">
    <source>
        <dbReference type="Proteomes" id="UP000753961"/>
    </source>
</evidence>
<dbReference type="Proteomes" id="UP000753961">
    <property type="component" value="Unassembled WGS sequence"/>
</dbReference>
<dbReference type="RefSeq" id="WP_222580512.1">
    <property type="nucleotide sequence ID" value="NZ_JAHVHU010000011.1"/>
</dbReference>
<dbReference type="EMBL" id="JAHVHU010000011">
    <property type="protein sequence ID" value="MBY5958975.1"/>
    <property type="molecule type" value="Genomic_DNA"/>
</dbReference>
<protein>
    <submittedName>
        <fullName evidence="2">DUF1800 domain-containing protein</fullName>
    </submittedName>
</protein>
<reference evidence="2" key="1">
    <citation type="submission" date="2021-06" db="EMBL/GenBank/DDBJ databases">
        <title>44 bacteria genomes isolated from Dapeng, Shenzhen.</title>
        <authorList>
            <person name="Zheng W."/>
            <person name="Yu S."/>
            <person name="Huang Y."/>
        </authorList>
    </citation>
    <scope>NUCLEOTIDE SEQUENCE</scope>
    <source>
        <strain evidence="2">DP5N28-2</strain>
    </source>
</reference>
<dbReference type="Pfam" id="PF08811">
    <property type="entry name" value="DUF1800"/>
    <property type="match status" value="1"/>
</dbReference>
<evidence type="ECO:0000313" key="2">
    <source>
        <dbReference type="EMBL" id="MBY5958975.1"/>
    </source>
</evidence>
<comment type="caution">
    <text evidence="2">The sequence shown here is derived from an EMBL/GenBank/DDBJ whole genome shotgun (WGS) entry which is preliminary data.</text>
</comment>
<keyword evidence="1" id="KW-0732">Signal</keyword>
<keyword evidence="3" id="KW-1185">Reference proteome</keyword>
<accession>A0A953HVE8</accession>